<accession>A0A2H1VBJ1</accession>
<organism evidence="2">
    <name type="scientific">Spodoptera frugiperda</name>
    <name type="common">Fall armyworm</name>
    <dbReference type="NCBI Taxonomy" id="7108"/>
    <lineage>
        <taxon>Eukaryota</taxon>
        <taxon>Metazoa</taxon>
        <taxon>Ecdysozoa</taxon>
        <taxon>Arthropoda</taxon>
        <taxon>Hexapoda</taxon>
        <taxon>Insecta</taxon>
        <taxon>Pterygota</taxon>
        <taxon>Neoptera</taxon>
        <taxon>Endopterygota</taxon>
        <taxon>Lepidoptera</taxon>
        <taxon>Glossata</taxon>
        <taxon>Ditrysia</taxon>
        <taxon>Noctuoidea</taxon>
        <taxon>Noctuidae</taxon>
        <taxon>Amphipyrinae</taxon>
        <taxon>Spodoptera</taxon>
    </lineage>
</organism>
<evidence type="ECO:0000256" key="1">
    <source>
        <dbReference type="SAM" id="MobiDB-lite"/>
    </source>
</evidence>
<sequence length="162" mass="17890">MLVHIIFVCGVLHPILHYYSVFGKRETLQRYVIEEGAKPPIFGSYSYDPVKQVFMPPPSEDGDEDLHQEPQPAPPPVLQTIPGPSTITNCLNDTRRPIFRKHVSEGPEPTGMGTEATTVTVSVSVSTNATPGFPVPVTNWWDKPNTPKTTTPKNITSNIINK</sequence>
<protein>
    <submittedName>
        <fullName evidence="2">SFRICE_002407</fullName>
    </submittedName>
</protein>
<dbReference type="OrthoDB" id="6927775at2759"/>
<dbReference type="EMBL" id="ODYU01001491">
    <property type="protein sequence ID" value="SOQ37772.1"/>
    <property type="molecule type" value="Genomic_DNA"/>
</dbReference>
<dbReference type="AlphaFoldDB" id="A0A2H1VBJ1"/>
<proteinExistence type="predicted"/>
<feature type="region of interest" description="Disordered" evidence="1">
    <location>
        <begin position="143"/>
        <end position="162"/>
    </location>
</feature>
<gene>
    <name evidence="2" type="ORF">SFRICE_002407</name>
</gene>
<reference evidence="2" key="1">
    <citation type="submission" date="2016-07" db="EMBL/GenBank/DDBJ databases">
        <authorList>
            <person name="Bretaudeau A."/>
        </authorList>
    </citation>
    <scope>NUCLEOTIDE SEQUENCE</scope>
    <source>
        <strain evidence="2">Rice</strain>
        <tissue evidence="2">Whole body</tissue>
    </source>
</reference>
<name>A0A2H1VBJ1_SPOFR</name>
<evidence type="ECO:0000313" key="2">
    <source>
        <dbReference type="EMBL" id="SOQ37772.1"/>
    </source>
</evidence>
<feature type="region of interest" description="Disordered" evidence="1">
    <location>
        <begin position="53"/>
        <end position="84"/>
    </location>
</feature>